<evidence type="ECO:0000256" key="1">
    <source>
        <dbReference type="SAM" id="MobiDB-lite"/>
    </source>
</evidence>
<dbReference type="OrthoDB" id="1641132at2759"/>
<feature type="compositionally biased region" description="Gly residues" evidence="1">
    <location>
        <begin position="104"/>
        <end position="116"/>
    </location>
</feature>
<evidence type="ECO:0000313" key="2">
    <source>
        <dbReference type="Proteomes" id="UP000000715"/>
    </source>
</evidence>
<keyword evidence="3" id="KW-0812">Transmembrane</keyword>
<dbReference type="RefSeq" id="XP_012909596.1">
    <property type="nucleotide sequence ID" value="XM_013054142.2"/>
</dbReference>
<dbReference type="CTD" id="374882"/>
<accession>A0A8U0NQN2</accession>
<name>A0A8U0NQN2_MUSPF</name>
<reference evidence="3" key="1">
    <citation type="submission" date="2025-08" db="UniProtKB">
        <authorList>
            <consortium name="RefSeq"/>
        </authorList>
    </citation>
    <scope>IDENTIFICATION</scope>
    <source>
        <tissue evidence="3">Brain</tissue>
    </source>
</reference>
<evidence type="ECO:0000313" key="3">
    <source>
        <dbReference type="RefSeq" id="XP_012909596.1"/>
    </source>
</evidence>
<dbReference type="AlphaFoldDB" id="A0A8U0NQN2"/>
<dbReference type="GeneID" id="101692128"/>
<gene>
    <name evidence="3" type="primary">TMEM205</name>
</gene>
<keyword evidence="2" id="KW-1185">Reference proteome</keyword>
<proteinExistence type="predicted"/>
<dbReference type="Proteomes" id="UP000000715">
    <property type="component" value="Unplaced"/>
</dbReference>
<sequence>MNAWEGTKEVRGPSASTGVRLPAFPKPSPTYLWPCAEQTLPFLLSHLHGLCFHQPLHLGFATCLDSAHILGGHPALPDAPEPLNGRRQRPLAGAPHHSCHVGPAQGGEGAGSGRGGTWKPPGPRSLPPAAGEGPQLQCPPPDLFPLPRSVLHLQSGLSPEQWALPCKPCPGPWEPLTPTSSLALLRPQM</sequence>
<protein>
    <submittedName>
        <fullName evidence="3">Transmembrane protein 205 isoform X3</fullName>
    </submittedName>
</protein>
<feature type="region of interest" description="Disordered" evidence="1">
    <location>
        <begin position="78"/>
        <end position="143"/>
    </location>
</feature>
<organism evidence="2 3">
    <name type="scientific">Mustela putorius furo</name>
    <name type="common">European domestic ferret</name>
    <name type="synonym">Mustela furo</name>
    <dbReference type="NCBI Taxonomy" id="9669"/>
    <lineage>
        <taxon>Eukaryota</taxon>
        <taxon>Metazoa</taxon>
        <taxon>Chordata</taxon>
        <taxon>Craniata</taxon>
        <taxon>Vertebrata</taxon>
        <taxon>Euteleostomi</taxon>
        <taxon>Mammalia</taxon>
        <taxon>Eutheria</taxon>
        <taxon>Laurasiatheria</taxon>
        <taxon>Carnivora</taxon>
        <taxon>Caniformia</taxon>
        <taxon>Musteloidea</taxon>
        <taxon>Mustelidae</taxon>
        <taxon>Mustelinae</taxon>
        <taxon>Mustela</taxon>
    </lineage>
</organism>
<keyword evidence="3" id="KW-0472">Membrane</keyword>